<feature type="region of interest" description="Disordered" evidence="1">
    <location>
        <begin position="163"/>
        <end position="291"/>
    </location>
</feature>
<proteinExistence type="predicted"/>
<gene>
    <name evidence="2" type="ORF">CLV43_104292</name>
</gene>
<organism evidence="2 3">
    <name type="scientific">Umezawaea tangerina</name>
    <dbReference type="NCBI Taxonomy" id="84725"/>
    <lineage>
        <taxon>Bacteria</taxon>
        <taxon>Bacillati</taxon>
        <taxon>Actinomycetota</taxon>
        <taxon>Actinomycetes</taxon>
        <taxon>Pseudonocardiales</taxon>
        <taxon>Pseudonocardiaceae</taxon>
        <taxon>Umezawaea</taxon>
    </lineage>
</organism>
<evidence type="ECO:0008006" key="4">
    <source>
        <dbReference type="Google" id="ProtNLM"/>
    </source>
</evidence>
<evidence type="ECO:0000313" key="3">
    <source>
        <dbReference type="Proteomes" id="UP000239494"/>
    </source>
</evidence>
<accession>A0A2T0T9Y9</accession>
<dbReference type="EMBL" id="PVTF01000004">
    <property type="protein sequence ID" value="PRY42459.1"/>
    <property type="molecule type" value="Genomic_DNA"/>
</dbReference>
<sequence>MNPWRPYGIEPTRWEGVSHEKIFKDLNPEHGDSSRLHAVGAEWAMMADLLDQLVKEGKEKLAAFSRNNAGEAVNLLRIRLNQFLEWLERVASTCRDAGNVVYQSAEQFDDLRRRVDPAVVAQSGDGGRASLGWMYAAAAEGREHDARDLQQRARDIMRQWESSASNITRSIPTFPTPPDVTGTPVAQSAGPPAPVPDAVAHHPVPVDDQTAIRPGAGAGIMPGPSQQQAQDVEHHRRGPTEESAWVGPDPMAPTEFLEQPERQPDWLGAAEALPPSVIGDDDQRSPSAWRG</sequence>
<dbReference type="Gene3D" id="1.20.1260.20">
    <property type="entry name" value="PPE superfamily"/>
    <property type="match status" value="1"/>
</dbReference>
<keyword evidence="3" id="KW-1185">Reference proteome</keyword>
<reference evidence="2 3" key="1">
    <citation type="submission" date="2018-03" db="EMBL/GenBank/DDBJ databases">
        <title>Genomic Encyclopedia of Archaeal and Bacterial Type Strains, Phase II (KMG-II): from individual species to whole genera.</title>
        <authorList>
            <person name="Goeker M."/>
        </authorList>
    </citation>
    <scope>NUCLEOTIDE SEQUENCE [LARGE SCALE GENOMIC DNA]</scope>
    <source>
        <strain evidence="2 3">DSM 44720</strain>
    </source>
</reference>
<feature type="compositionally biased region" description="Basic and acidic residues" evidence="1">
    <location>
        <begin position="231"/>
        <end position="240"/>
    </location>
</feature>
<dbReference type="Proteomes" id="UP000239494">
    <property type="component" value="Unassembled WGS sequence"/>
</dbReference>
<feature type="compositionally biased region" description="Low complexity" evidence="1">
    <location>
        <begin position="196"/>
        <end position="208"/>
    </location>
</feature>
<dbReference type="InterPro" id="IPR038332">
    <property type="entry name" value="PPE_sf"/>
</dbReference>
<name>A0A2T0T9Y9_9PSEU</name>
<protein>
    <recommendedName>
        <fullName evidence="4">PPE family protein</fullName>
    </recommendedName>
</protein>
<feature type="compositionally biased region" description="Polar residues" evidence="1">
    <location>
        <begin position="163"/>
        <end position="173"/>
    </location>
</feature>
<dbReference type="RefSeq" id="WP_146174775.1">
    <property type="nucleotide sequence ID" value="NZ_PVTF01000004.1"/>
</dbReference>
<dbReference type="AlphaFoldDB" id="A0A2T0T9Y9"/>
<comment type="caution">
    <text evidence="2">The sequence shown here is derived from an EMBL/GenBank/DDBJ whole genome shotgun (WGS) entry which is preliminary data.</text>
</comment>
<dbReference type="SUPFAM" id="SSF140459">
    <property type="entry name" value="PE/PPE dimer-like"/>
    <property type="match status" value="1"/>
</dbReference>
<evidence type="ECO:0000313" key="2">
    <source>
        <dbReference type="EMBL" id="PRY42459.1"/>
    </source>
</evidence>
<evidence type="ECO:0000256" key="1">
    <source>
        <dbReference type="SAM" id="MobiDB-lite"/>
    </source>
</evidence>